<evidence type="ECO:0000313" key="1">
    <source>
        <dbReference type="EMBL" id="JAH38170.1"/>
    </source>
</evidence>
<dbReference type="AlphaFoldDB" id="A0A0E9SBU3"/>
<sequence>MVQGRQKVPLMEQSTILACDADMATEGHRSQVAKSTHSQCTLPFQTHETIYPISSVRYQLQGKSEAQILVKVKWKWNCKPMLVRKHLR</sequence>
<name>A0A0E9SBU3_ANGAN</name>
<reference evidence="1" key="2">
    <citation type="journal article" date="2015" name="Fish Shellfish Immunol.">
        <title>Early steps in the European eel (Anguilla anguilla)-Vibrio vulnificus interaction in the gills: Role of the RtxA13 toxin.</title>
        <authorList>
            <person name="Callol A."/>
            <person name="Pajuelo D."/>
            <person name="Ebbesson L."/>
            <person name="Teles M."/>
            <person name="MacKenzie S."/>
            <person name="Amaro C."/>
        </authorList>
    </citation>
    <scope>NUCLEOTIDE SEQUENCE</scope>
</reference>
<organism evidence="1">
    <name type="scientific">Anguilla anguilla</name>
    <name type="common">European freshwater eel</name>
    <name type="synonym">Muraena anguilla</name>
    <dbReference type="NCBI Taxonomy" id="7936"/>
    <lineage>
        <taxon>Eukaryota</taxon>
        <taxon>Metazoa</taxon>
        <taxon>Chordata</taxon>
        <taxon>Craniata</taxon>
        <taxon>Vertebrata</taxon>
        <taxon>Euteleostomi</taxon>
        <taxon>Actinopterygii</taxon>
        <taxon>Neopterygii</taxon>
        <taxon>Teleostei</taxon>
        <taxon>Anguilliformes</taxon>
        <taxon>Anguillidae</taxon>
        <taxon>Anguilla</taxon>
    </lineage>
</organism>
<proteinExistence type="predicted"/>
<protein>
    <submittedName>
        <fullName evidence="1">Uncharacterized protein</fullName>
    </submittedName>
</protein>
<dbReference type="EMBL" id="GBXM01070407">
    <property type="protein sequence ID" value="JAH38170.1"/>
    <property type="molecule type" value="Transcribed_RNA"/>
</dbReference>
<accession>A0A0E9SBU3</accession>
<reference evidence="1" key="1">
    <citation type="submission" date="2014-11" db="EMBL/GenBank/DDBJ databases">
        <authorList>
            <person name="Amaro Gonzalez C."/>
        </authorList>
    </citation>
    <scope>NUCLEOTIDE SEQUENCE</scope>
</reference>